<evidence type="ECO:0000256" key="11">
    <source>
        <dbReference type="HAMAP-Rule" id="MF_00129"/>
    </source>
</evidence>
<protein>
    <recommendedName>
        <fullName evidence="4 11">tRNA uridine 5-carboxymethylaminomethyl modification enzyme MnmG</fullName>
    </recommendedName>
    <alternativeName>
        <fullName evidence="10 11">Glucose-inhibited division protein A</fullName>
    </alternativeName>
</protein>
<keyword evidence="14" id="KW-1185">Reference proteome</keyword>
<dbReference type="InterPro" id="IPR020595">
    <property type="entry name" value="MnmG-rel_CS"/>
</dbReference>
<evidence type="ECO:0000256" key="4">
    <source>
        <dbReference type="ARBA" id="ARBA00020461"/>
    </source>
</evidence>
<dbReference type="GO" id="GO:0050660">
    <property type="term" value="F:flavin adenine dinucleotide binding"/>
    <property type="evidence" value="ECO:0007669"/>
    <property type="project" value="UniProtKB-UniRule"/>
</dbReference>
<evidence type="ECO:0000256" key="7">
    <source>
        <dbReference type="ARBA" id="ARBA00022827"/>
    </source>
</evidence>
<feature type="binding site" evidence="11">
    <location>
        <begin position="273"/>
        <end position="287"/>
    </location>
    <ligand>
        <name>NAD(+)</name>
        <dbReference type="ChEBI" id="CHEBI:57540"/>
    </ligand>
</feature>
<dbReference type="Gene3D" id="1.10.10.1800">
    <property type="entry name" value="tRNA uridine 5-carboxymethylaminomethyl modification enzyme MnmG/GidA"/>
    <property type="match status" value="1"/>
</dbReference>
<dbReference type="SUPFAM" id="SSF51905">
    <property type="entry name" value="FAD/NAD(P)-binding domain"/>
    <property type="match status" value="1"/>
</dbReference>
<gene>
    <name evidence="11 13" type="primary">mnmG</name>
    <name evidence="11" type="synonym">gidA</name>
    <name evidence="13" type="ORF">KAJ83_14125</name>
</gene>
<evidence type="ECO:0000256" key="8">
    <source>
        <dbReference type="ARBA" id="ARBA00023027"/>
    </source>
</evidence>
<dbReference type="InterPro" id="IPR047001">
    <property type="entry name" value="MnmG_C_subdom"/>
</dbReference>
<evidence type="ECO:0000256" key="3">
    <source>
        <dbReference type="ARBA" id="ARBA00007653"/>
    </source>
</evidence>
<sequence>MTTETIWDVIVVGGGHAGCEAAAAAARLGARTLLLTHRRATIGAMSCNPAIGGLGKGHLVREIDALDGIMARAADAAGIQFRLLNRSKGPAVQGPRAQADRRLYREAVQALLAEEATLTIEEAAVEDLMLDGAGRCVGLVTGTGEARRAGAVVLTTGTFLRGMIHRGEERIPAGRVGDAAAMGLSATLERAGFALGRLKTGTPPRLDGRSIDYAALEAQPADAVPEPFSLLTERITVPQIACHITYTTPATHALIRDNLGRSAMYAGRIDGVGPRYCPSIEDKVVKFADKPRHQIFLEPEGLDDPTVYPNGISNSLPADVQDAMLRTIPGLEGVRMTEPGYAIEYDHVDPRELHPTLETRRLPGLYLAGQINGTTGYEEAAAQGLMAGLNAARAVGGADPFLLDRAEAYIGVLIDDLTSRGADEPYRMFTSRAEYRLRLRADNADQRLTDRGLAIGAVRASRADIWGRKKAGLDAARDLCARLSASPAVLARQGLAVNQDGVVRSAMDLLAYPEIDMARLAAIWPELSEMSSGIARQMEIEALYAGYLARQDADIRAYRRDEDLALPPDLDFDAIGGLSTEMCQRLRAARPATIGAAGRLPGITPAALVALLRHIKRAAPKRDGVAADADAA</sequence>
<dbReference type="FunFam" id="1.10.150.570:FF:000001">
    <property type="entry name" value="tRNA uridine 5-carboxymethylaminomethyl modification enzyme MnmG"/>
    <property type="match status" value="1"/>
</dbReference>
<keyword evidence="6 11" id="KW-0819">tRNA processing</keyword>
<evidence type="ECO:0000256" key="2">
    <source>
        <dbReference type="ARBA" id="ARBA00003717"/>
    </source>
</evidence>
<dbReference type="PROSITE" id="PS01280">
    <property type="entry name" value="GIDA_1"/>
    <property type="match status" value="1"/>
</dbReference>
<dbReference type="InterPro" id="IPR002218">
    <property type="entry name" value="MnmG-rel"/>
</dbReference>
<dbReference type="InterPro" id="IPR026904">
    <property type="entry name" value="MnmG_C"/>
</dbReference>
<dbReference type="PROSITE" id="PS01281">
    <property type="entry name" value="GIDA_2"/>
    <property type="match status" value="1"/>
</dbReference>
<evidence type="ECO:0000313" key="13">
    <source>
        <dbReference type="EMBL" id="MBP5858153.1"/>
    </source>
</evidence>
<accession>A0A8J7SNQ0</accession>
<dbReference type="SMART" id="SM01228">
    <property type="entry name" value="GIDA_assoc_3"/>
    <property type="match status" value="1"/>
</dbReference>
<dbReference type="Pfam" id="PF13932">
    <property type="entry name" value="SAM_GIDA_C"/>
    <property type="match status" value="1"/>
</dbReference>
<evidence type="ECO:0000256" key="1">
    <source>
        <dbReference type="ARBA" id="ARBA00001974"/>
    </source>
</evidence>
<dbReference type="InterPro" id="IPR044920">
    <property type="entry name" value="MnmG_C_subdom_sf"/>
</dbReference>
<dbReference type="PANTHER" id="PTHR11806">
    <property type="entry name" value="GLUCOSE INHIBITED DIVISION PROTEIN A"/>
    <property type="match status" value="1"/>
</dbReference>
<feature type="domain" description="tRNA uridine 5-carboxymethylaminomethyl modification enzyme C-terminal subdomain" evidence="12">
    <location>
        <begin position="542"/>
        <end position="613"/>
    </location>
</feature>
<dbReference type="FunFam" id="3.50.50.60:FF:000002">
    <property type="entry name" value="tRNA uridine 5-carboxymethylaminomethyl modification enzyme MnmG"/>
    <property type="match status" value="1"/>
</dbReference>
<dbReference type="NCBIfam" id="TIGR00136">
    <property type="entry name" value="mnmG_gidA"/>
    <property type="match status" value="1"/>
</dbReference>
<dbReference type="Pfam" id="PF01134">
    <property type="entry name" value="GIDA"/>
    <property type="match status" value="1"/>
</dbReference>
<dbReference type="FunFam" id="3.50.50.60:FF:000082">
    <property type="entry name" value="protein MTO1 homolog, mitochondrial isoform X1"/>
    <property type="match status" value="1"/>
</dbReference>
<dbReference type="GO" id="GO:0002098">
    <property type="term" value="P:tRNA wobble uridine modification"/>
    <property type="evidence" value="ECO:0007669"/>
    <property type="project" value="InterPro"/>
</dbReference>
<dbReference type="Gene3D" id="3.50.50.60">
    <property type="entry name" value="FAD/NAD(P)-binding domain"/>
    <property type="match status" value="2"/>
</dbReference>
<evidence type="ECO:0000256" key="9">
    <source>
        <dbReference type="ARBA" id="ARBA00025948"/>
    </source>
</evidence>
<dbReference type="Pfam" id="PF21680">
    <property type="entry name" value="GIDA_C_1st"/>
    <property type="match status" value="1"/>
</dbReference>
<dbReference type="GO" id="GO:0005829">
    <property type="term" value="C:cytosol"/>
    <property type="evidence" value="ECO:0007669"/>
    <property type="project" value="TreeGrafter"/>
</dbReference>
<comment type="cofactor">
    <cofactor evidence="1 11">
        <name>FAD</name>
        <dbReference type="ChEBI" id="CHEBI:57692"/>
    </cofactor>
</comment>
<dbReference type="InterPro" id="IPR049312">
    <property type="entry name" value="GIDA_C_N"/>
</dbReference>
<keyword evidence="11" id="KW-0963">Cytoplasm</keyword>
<name>A0A8J7SNQ0_9PROT</name>
<evidence type="ECO:0000313" key="14">
    <source>
        <dbReference type="Proteomes" id="UP000672602"/>
    </source>
</evidence>
<comment type="caution">
    <text evidence="13">The sequence shown here is derived from an EMBL/GenBank/DDBJ whole genome shotgun (WGS) entry which is preliminary data.</text>
</comment>
<comment type="caution">
    <text evidence="11">Lacks conserved residue(s) required for the propagation of feature annotation.</text>
</comment>
<dbReference type="RefSeq" id="WP_210682725.1">
    <property type="nucleotide sequence ID" value="NZ_JAGMWN010000006.1"/>
</dbReference>
<comment type="function">
    <text evidence="2 11">NAD-binding protein involved in the addition of a carboxymethylaminomethyl (cmnm) group at the wobble position (U34) of certain tRNAs, forming tRNA-cmnm(5)s(2)U34.</text>
</comment>
<evidence type="ECO:0000256" key="6">
    <source>
        <dbReference type="ARBA" id="ARBA00022694"/>
    </source>
</evidence>
<dbReference type="GO" id="GO:0030488">
    <property type="term" value="P:tRNA methylation"/>
    <property type="evidence" value="ECO:0007669"/>
    <property type="project" value="TreeGrafter"/>
</dbReference>
<organism evidence="13 14">
    <name type="scientific">Marivibrio halodurans</name>
    <dbReference type="NCBI Taxonomy" id="2039722"/>
    <lineage>
        <taxon>Bacteria</taxon>
        <taxon>Pseudomonadati</taxon>
        <taxon>Pseudomonadota</taxon>
        <taxon>Alphaproteobacteria</taxon>
        <taxon>Rhodospirillales</taxon>
        <taxon>Rhodospirillaceae</taxon>
        <taxon>Marivibrio</taxon>
    </lineage>
</organism>
<dbReference type="Gene3D" id="1.10.150.570">
    <property type="entry name" value="GidA associated domain, C-terminal subdomain"/>
    <property type="match status" value="1"/>
</dbReference>
<keyword evidence="8 11" id="KW-0520">NAD</keyword>
<evidence type="ECO:0000259" key="12">
    <source>
        <dbReference type="SMART" id="SM01228"/>
    </source>
</evidence>
<dbReference type="EMBL" id="JAGMWN010000006">
    <property type="protein sequence ID" value="MBP5858153.1"/>
    <property type="molecule type" value="Genomic_DNA"/>
</dbReference>
<comment type="similarity">
    <text evidence="3 11">Belongs to the MnmG family.</text>
</comment>
<dbReference type="PANTHER" id="PTHR11806:SF0">
    <property type="entry name" value="PROTEIN MTO1 HOMOLOG, MITOCHONDRIAL"/>
    <property type="match status" value="1"/>
</dbReference>
<keyword evidence="5 11" id="KW-0285">Flavoprotein</keyword>
<dbReference type="Proteomes" id="UP000672602">
    <property type="component" value="Unassembled WGS sequence"/>
</dbReference>
<dbReference type="InterPro" id="IPR040131">
    <property type="entry name" value="MnmG_N"/>
</dbReference>
<evidence type="ECO:0000256" key="5">
    <source>
        <dbReference type="ARBA" id="ARBA00022630"/>
    </source>
</evidence>
<feature type="binding site" evidence="11">
    <location>
        <begin position="13"/>
        <end position="18"/>
    </location>
    <ligand>
        <name>FAD</name>
        <dbReference type="ChEBI" id="CHEBI:57692"/>
    </ligand>
</feature>
<proteinExistence type="inferred from homology"/>
<evidence type="ECO:0000256" key="10">
    <source>
        <dbReference type="ARBA" id="ARBA00031800"/>
    </source>
</evidence>
<dbReference type="InterPro" id="IPR004416">
    <property type="entry name" value="MnmG"/>
</dbReference>
<keyword evidence="7 11" id="KW-0274">FAD</keyword>
<dbReference type="InterPro" id="IPR036188">
    <property type="entry name" value="FAD/NAD-bd_sf"/>
</dbReference>
<reference evidence="13" key="1">
    <citation type="submission" date="2021-04" db="EMBL/GenBank/DDBJ databases">
        <authorList>
            <person name="Zhang D.-C."/>
        </authorList>
    </citation>
    <scope>NUCLEOTIDE SEQUENCE</scope>
    <source>
        <strain evidence="13">CGMCC 1.15697</strain>
    </source>
</reference>
<comment type="subunit">
    <text evidence="9 11">Homodimer. Heterotetramer of two MnmE and two MnmG subunits.</text>
</comment>
<dbReference type="AlphaFoldDB" id="A0A8J7SNQ0"/>
<comment type="subcellular location">
    <subcellularLocation>
        <location evidence="11">Cytoplasm</location>
    </subcellularLocation>
</comment>
<dbReference type="HAMAP" id="MF_00129">
    <property type="entry name" value="MnmG_GidA"/>
    <property type="match status" value="1"/>
</dbReference>